<feature type="region of interest" description="Disordered" evidence="6">
    <location>
        <begin position="479"/>
        <end position="704"/>
    </location>
</feature>
<dbReference type="InterPro" id="IPR036770">
    <property type="entry name" value="Ankyrin_rpt-contain_sf"/>
</dbReference>
<dbReference type="FunFam" id="1.25.40.20:FF:000208">
    <property type="entry name" value="Ankyrin repeat domain-containing protein 26"/>
    <property type="match status" value="1"/>
</dbReference>
<evidence type="ECO:0000313" key="10">
    <source>
        <dbReference type="Proteomes" id="UP000240080"/>
    </source>
</evidence>
<keyword evidence="3 5" id="KW-0175">Coiled coil</keyword>
<evidence type="ECO:0000256" key="2">
    <source>
        <dbReference type="ARBA" id="ARBA00023043"/>
    </source>
</evidence>
<protein>
    <submittedName>
        <fullName evidence="9">Ankyrin repeat domain containing 26</fullName>
    </submittedName>
</protein>
<evidence type="ECO:0000259" key="7">
    <source>
        <dbReference type="Pfam" id="PF12001"/>
    </source>
</evidence>
<feature type="repeat" description="ANK" evidence="4">
    <location>
        <begin position="178"/>
        <end position="210"/>
    </location>
</feature>
<dbReference type="Pfam" id="PF12001">
    <property type="entry name" value="DUF3496"/>
    <property type="match status" value="1"/>
</dbReference>
<dbReference type="InterPro" id="IPR039497">
    <property type="entry name" value="CC144C-like_CC_dom"/>
</dbReference>
<keyword evidence="10" id="KW-1185">Reference proteome</keyword>
<dbReference type="InterPro" id="IPR050657">
    <property type="entry name" value="Ankyrin_repeat_domain"/>
</dbReference>
<evidence type="ECO:0000256" key="3">
    <source>
        <dbReference type="ARBA" id="ARBA00023054"/>
    </source>
</evidence>
<feature type="compositionally biased region" description="Basic and acidic residues" evidence="6">
    <location>
        <begin position="494"/>
        <end position="511"/>
    </location>
</feature>
<feature type="compositionally biased region" description="Basic and acidic residues" evidence="6">
    <location>
        <begin position="619"/>
        <end position="632"/>
    </location>
</feature>
<dbReference type="PANTHER" id="PTHR24147:SF60">
    <property type="entry name" value="ANKYRIN REPEAT DOMAIN-CONTAINING PROTEIN 26-RELATED"/>
    <property type="match status" value="1"/>
</dbReference>
<dbReference type="InterPro" id="IPR021885">
    <property type="entry name" value="DUF3496"/>
</dbReference>
<dbReference type="PROSITE" id="PS50088">
    <property type="entry name" value="ANK_REPEAT"/>
    <property type="match status" value="4"/>
</dbReference>
<feature type="compositionally biased region" description="Basic and acidic residues" evidence="6">
    <location>
        <begin position="585"/>
        <end position="608"/>
    </location>
</feature>
<dbReference type="FunFam" id="1.25.40.20:FF:000317">
    <property type="entry name" value="Ankyrin repeat domain-containing protein 26"/>
    <property type="match status" value="1"/>
</dbReference>
<dbReference type="SUPFAM" id="SSF48403">
    <property type="entry name" value="Ankyrin repeat"/>
    <property type="match status" value="1"/>
</dbReference>
<feature type="coiled-coil region" evidence="5">
    <location>
        <begin position="1405"/>
        <end position="1477"/>
    </location>
</feature>
<dbReference type="Gene3D" id="1.25.40.20">
    <property type="entry name" value="Ankyrin repeat-containing domain"/>
    <property type="match status" value="2"/>
</dbReference>
<keyword evidence="1" id="KW-0677">Repeat</keyword>
<dbReference type="PRINTS" id="PR01415">
    <property type="entry name" value="ANKYRIN"/>
</dbReference>
<feature type="compositionally biased region" description="Basic and acidic residues" evidence="6">
    <location>
        <begin position="667"/>
        <end position="679"/>
    </location>
</feature>
<dbReference type="GO" id="GO:0005813">
    <property type="term" value="C:centrosome"/>
    <property type="evidence" value="ECO:0007669"/>
    <property type="project" value="Ensembl"/>
</dbReference>
<dbReference type="Pfam" id="PF14915">
    <property type="entry name" value="CCDC144C"/>
    <property type="match status" value="1"/>
</dbReference>
<dbReference type="PROSITE" id="PS50297">
    <property type="entry name" value="ANK_REP_REGION"/>
    <property type="match status" value="4"/>
</dbReference>
<dbReference type="EMBL" id="AJFE02073580">
    <property type="status" value="NOT_ANNOTATED_CDS"/>
    <property type="molecule type" value="Genomic_DNA"/>
</dbReference>
<feature type="repeat" description="ANK" evidence="4">
    <location>
        <begin position="145"/>
        <end position="177"/>
    </location>
</feature>
<dbReference type="SMART" id="SM00248">
    <property type="entry name" value="ANK"/>
    <property type="match status" value="4"/>
</dbReference>
<dbReference type="EMBL" id="AJFE02073579">
    <property type="status" value="NOT_ANNOTATED_CDS"/>
    <property type="molecule type" value="Genomic_DNA"/>
</dbReference>
<feature type="coiled-coil region" evidence="5">
    <location>
        <begin position="1255"/>
        <end position="1379"/>
    </location>
</feature>
<dbReference type="InterPro" id="IPR002110">
    <property type="entry name" value="Ankyrin_rpt"/>
</dbReference>
<proteinExistence type="predicted"/>
<evidence type="ECO:0000313" key="9">
    <source>
        <dbReference type="Ensembl" id="ENSPPAP00000039656.1"/>
    </source>
</evidence>
<name>A0A2R9CCJ6_PANPA</name>
<dbReference type="SUPFAM" id="SSF57997">
    <property type="entry name" value="Tropomyosin"/>
    <property type="match status" value="1"/>
</dbReference>
<organism evidence="9 10">
    <name type="scientific">Pan paniscus</name>
    <name type="common">Pygmy chimpanzee</name>
    <name type="synonym">Bonobo</name>
    <dbReference type="NCBI Taxonomy" id="9597"/>
    <lineage>
        <taxon>Eukaryota</taxon>
        <taxon>Metazoa</taxon>
        <taxon>Chordata</taxon>
        <taxon>Craniata</taxon>
        <taxon>Vertebrata</taxon>
        <taxon>Euteleostomi</taxon>
        <taxon>Mammalia</taxon>
        <taxon>Eutheria</taxon>
        <taxon>Euarchontoglires</taxon>
        <taxon>Primates</taxon>
        <taxon>Haplorrhini</taxon>
        <taxon>Catarrhini</taxon>
        <taxon>Hominidae</taxon>
        <taxon>Pan</taxon>
    </lineage>
</organism>
<feature type="repeat" description="ANK" evidence="4">
    <location>
        <begin position="79"/>
        <end position="111"/>
    </location>
</feature>
<feature type="repeat" description="ANK" evidence="4">
    <location>
        <begin position="112"/>
        <end position="144"/>
    </location>
</feature>
<evidence type="ECO:0000256" key="1">
    <source>
        <dbReference type="ARBA" id="ARBA00022737"/>
    </source>
</evidence>
<feature type="coiled-coil region" evidence="5">
    <location>
        <begin position="752"/>
        <end position="877"/>
    </location>
</feature>
<feature type="region of interest" description="Disordered" evidence="6">
    <location>
        <begin position="1"/>
        <end position="41"/>
    </location>
</feature>
<dbReference type="Bgee" id="ENSPPAG00000042479">
    <property type="expression patterns" value="Expressed in heart and 6 other cell types or tissues"/>
</dbReference>
<gene>
    <name evidence="9" type="primary">ANKRD26</name>
</gene>
<feature type="compositionally biased region" description="Acidic residues" evidence="6">
    <location>
        <begin position="653"/>
        <end position="666"/>
    </location>
</feature>
<dbReference type="Pfam" id="PF00023">
    <property type="entry name" value="Ank"/>
    <property type="match status" value="2"/>
</dbReference>
<dbReference type="PANTHER" id="PTHR24147">
    <property type="entry name" value="ANKYRIN REPEAT DOMAIN 36-RELATED"/>
    <property type="match status" value="1"/>
</dbReference>
<evidence type="ECO:0000256" key="5">
    <source>
        <dbReference type="SAM" id="Coils"/>
    </source>
</evidence>
<dbReference type="EMBL" id="AJFE02073581">
    <property type="status" value="NOT_ANNOTATED_CDS"/>
    <property type="molecule type" value="Genomic_DNA"/>
</dbReference>
<dbReference type="Ensembl" id="ENSPPAT00000062567.1">
    <property type="protein sequence ID" value="ENSPPAP00000039656.1"/>
    <property type="gene ID" value="ENSPPAG00000042479.1"/>
</dbReference>
<dbReference type="EMBL" id="AJFE02073582">
    <property type="status" value="NOT_ANNOTATED_CDS"/>
    <property type="molecule type" value="Genomic_DNA"/>
</dbReference>
<reference evidence="9" key="2">
    <citation type="submission" date="2025-08" db="UniProtKB">
        <authorList>
            <consortium name="Ensembl"/>
        </authorList>
    </citation>
    <scope>IDENTIFICATION</scope>
</reference>
<feature type="domain" description="CCDC144C-like coiled-coil" evidence="8">
    <location>
        <begin position="799"/>
        <end position="1275"/>
    </location>
</feature>
<feature type="domain" description="DUF3496" evidence="7">
    <location>
        <begin position="1529"/>
        <end position="1636"/>
    </location>
</feature>
<keyword evidence="2 4" id="KW-0040">ANK repeat</keyword>
<feature type="region of interest" description="Disordered" evidence="6">
    <location>
        <begin position="898"/>
        <end position="918"/>
    </location>
</feature>
<dbReference type="EMBL" id="AJFE02073583">
    <property type="status" value="NOT_ANNOTATED_CDS"/>
    <property type="molecule type" value="Genomic_DNA"/>
</dbReference>
<reference evidence="9" key="3">
    <citation type="submission" date="2025-09" db="UniProtKB">
        <authorList>
            <consortium name="Ensembl"/>
        </authorList>
    </citation>
    <scope>IDENTIFICATION</scope>
</reference>
<evidence type="ECO:0000259" key="8">
    <source>
        <dbReference type="Pfam" id="PF14915"/>
    </source>
</evidence>
<reference evidence="9 10" key="1">
    <citation type="journal article" date="2012" name="Nature">
        <title>The bonobo genome compared with the chimpanzee and human genomes.</title>
        <authorList>
            <person name="Prufer K."/>
            <person name="Munch K."/>
            <person name="Hellmann I."/>
            <person name="Akagi K."/>
            <person name="Miller J.R."/>
            <person name="Walenz B."/>
            <person name="Koren S."/>
            <person name="Sutton G."/>
            <person name="Kodira C."/>
            <person name="Winer R."/>
            <person name="Knight J.R."/>
            <person name="Mullikin J.C."/>
            <person name="Meader S.J."/>
            <person name="Ponting C.P."/>
            <person name="Lunter G."/>
            <person name="Higashino S."/>
            <person name="Hobolth A."/>
            <person name="Dutheil J."/>
            <person name="Karakoc E."/>
            <person name="Alkan C."/>
            <person name="Sajjadian S."/>
            <person name="Catacchio C.R."/>
            <person name="Ventura M."/>
            <person name="Marques-Bonet T."/>
            <person name="Eichler E.E."/>
            <person name="Andre C."/>
            <person name="Atencia R."/>
            <person name="Mugisha L."/>
            <person name="Junhold J."/>
            <person name="Patterson N."/>
            <person name="Siebauer M."/>
            <person name="Good J.M."/>
            <person name="Fischer A."/>
            <person name="Ptak S.E."/>
            <person name="Lachmann M."/>
            <person name="Symer D.E."/>
            <person name="Mailund T."/>
            <person name="Schierup M.H."/>
            <person name="Andres A.M."/>
            <person name="Kelso J."/>
            <person name="Paabo S."/>
        </authorList>
    </citation>
    <scope>NUCLEOTIDE SEQUENCE [LARGE SCALE GENOMIC DNA]</scope>
</reference>
<accession>A0A2R9CCJ6</accession>
<dbReference type="OMA" id="QCQMKEV"/>
<evidence type="ECO:0000256" key="4">
    <source>
        <dbReference type="PROSITE-ProRule" id="PRU00023"/>
    </source>
</evidence>
<feature type="compositionally biased region" description="Acidic residues" evidence="6">
    <location>
        <begin position="574"/>
        <end position="584"/>
    </location>
</feature>
<feature type="coiled-coil region" evidence="5">
    <location>
        <begin position="1529"/>
        <end position="1592"/>
    </location>
</feature>
<sequence>MKKIFSKKGESPLGSFARRRRSSAGGGGEPGEGAYSQPGYHVRDRDLGKIHKAASAGNVAKVQQILLLRKNGLNDRDKMNRTALHLACANGHPEVVTLLVDRKCQLNVCDNENRTALMKAVQCQEEKCATILLEHGADPNLADVHGNTALHYAVYNEDISVATKLLLYDANIEAKNKDDLTPLLLAVSGKKQQMVEFLVKKKANVNAVDKLESSHQLISEYKEERIPKHSSQNSNSGKTSNSEFLLVITKSCTVAQAGVLQHDLSSLRSLLPGFTQFFCLHLPSSWDHRLSGKPGVDDSWPTSDDEDLNFDTKNVPKPSLAKLMTASQQSRKNLEATYGTVRTGNRTLFEDRDSDSQDEVVVESLPTTSIKVQGFSHPTYQSPDLLPKPSHKSLANPGLMKVTRHWKKENGIDIIESAPLEQTNNDNLTYVDEVHKNNRSDMMSALGLGQEEDIESPWDSESISENFPQKYVDPLAGAADGKEKNIGNEQAEESPERYLHLKPTIEMKDSVPNKAGGMKDVQTSKAAEHDLEVASEEEQEREGSENNQPQVEEERKKHRNNEMEVSANIHDGATDDAEDDDDHDDGLIRKRKSGETDRQQFPRKENKEYASSGPALQMKEVKRTEKEKRTSKESVNSPVFGKASLLTGGLLQVDDDSSLSETDEDEGRPTKKTSNEKNKVKNQIQSMDDVDDLTQSSETASEDCELPHSSYKNFMLLIEQLGMECKDSVSLLKIQDAALSCERLLELKKNHCELLTVKIKKMEDKVNVLQRELSETKEIKSQLEHQKVEWERELCSLRFSLNQEEEKRRNADMLYEKIREQLRRKEEQYRKEVEVKQQLELSLQTLEMELRTVKSNLNQVVQERNDAQRQLSREQNARMLQDGILTNHLSKQKEIEMAQKKMNSENSHSHEEEKDLSHKNSMLQEEIAMLRLEIDTIKNQNQEKEKKCFEDLKIVKEKNEDLQKTIKQNEETLTQTISQYNGRLSVLTAENAMLNSKLENEKQSKERLEAEVESYHSRLAAAIHDCDQSETSKRELELAFQRARDECSRLQDKMNFDVSNLKDNNEILSQQLFKTESKLNSLEIEFHHTRDALREKTLCLERVQKDLSQTQCQMKEMEQKYQNEQVKVNKYIGKQESVEERLSQLQSENMLLRQQLDDAHNKADNKEKTVINIQDQFHAIVQKLQAESEKQSLLLEERNKELISECNHLKERQYQYENEKAEREVVVRQLQQELADTLKKQSMSEASLEVTSRYRINLEDETQDLKKKLGQIRNQLQEAQDRHTEAVRCAEKMQDHKQKLEKDNAKLKVTIKKQMDKIEELQKNLLNANLSEDEKEQLKKLMELKQSLECNLDQEMKKNVELEREITGFKNLLKMTRKKLNEYENGEFSFHGDLKTSQFEMDIQINKLKHKIDDLTAELETAGSKCLHLDTKNQVLQEELLSMKTVQKKCEKLQKNKKKLEQEVINLRSHIERNMVELGQVKQYKQEIEERARQEIAEKLKEVNLFLQAQAASQENLEQLRENNFASMKSQMELRIKDLESELSKIKTSQEDFNKTELEKYKQLYLEELKVRKSLSSKLTKTNERLAEVNTKLLVEKQQSRSLFTTLTTRPVKEPPCVGNLNNSLDLNRKLIPRENLVISTSNPRASNNSMENYLSKMQQELEKNITRELKEAAAELESGSIASPLGSTDDSNLNQDLVWKASREYVQVLKKNYMI</sequence>
<dbReference type="Proteomes" id="UP000240080">
    <property type="component" value="Chromosome 10"/>
</dbReference>
<dbReference type="GeneTree" id="ENSGT00940000162459"/>
<evidence type="ECO:0000256" key="6">
    <source>
        <dbReference type="SAM" id="MobiDB-lite"/>
    </source>
</evidence>
<dbReference type="Pfam" id="PF12796">
    <property type="entry name" value="Ank_2"/>
    <property type="match status" value="1"/>
</dbReference>